<dbReference type="AlphaFoldDB" id="A0AAF0IU95"/>
<dbReference type="Gene3D" id="2.160.10.10">
    <property type="entry name" value="Hexapeptide repeat proteins"/>
    <property type="match status" value="1"/>
</dbReference>
<dbReference type="SUPFAM" id="SSF51161">
    <property type="entry name" value="Trimeric LpxA-like enzymes"/>
    <property type="match status" value="1"/>
</dbReference>
<protein>
    <recommendedName>
        <fullName evidence="3">Dynactin subunit 6</fullName>
    </recommendedName>
</protein>
<evidence type="ECO:0000256" key="3">
    <source>
        <dbReference type="ARBA" id="ARBA00016573"/>
    </source>
</evidence>
<sequence length="133" mass="14691">MERHAPIRLGDNCIVEEGAELVSTPEGMKIGDGNLFRVGCSVASKQVGNCNIFEPKCRVPSQVCVADFCTVGAGCNLMQDEGTLTERTVVYGEENTRRLWSGEGVGQRLAQHAKQLQYLRDTLPQAHKLRMIR</sequence>
<dbReference type="PANTHER" id="PTHR13072:SF0">
    <property type="entry name" value="DYNACTIN SUBUNIT 6"/>
    <property type="match status" value="1"/>
</dbReference>
<proteinExistence type="inferred from homology"/>
<gene>
    <name evidence="7" type="ORF">MOBT1_002768</name>
</gene>
<evidence type="ECO:0000256" key="5">
    <source>
        <dbReference type="ARBA" id="ARBA00023212"/>
    </source>
</evidence>
<evidence type="ECO:0000313" key="7">
    <source>
        <dbReference type="EMBL" id="WFD04069.1"/>
    </source>
</evidence>
<evidence type="ECO:0000256" key="4">
    <source>
        <dbReference type="ARBA" id="ARBA00022490"/>
    </source>
</evidence>
<evidence type="ECO:0000256" key="2">
    <source>
        <dbReference type="ARBA" id="ARBA00007719"/>
    </source>
</evidence>
<accession>A0AAF0IU95</accession>
<comment type="similarity">
    <text evidence="2">Belongs to the dynactin subunits 5/6 family. Dynactin subunit 6 subfamily.</text>
</comment>
<dbReference type="PANTHER" id="PTHR13072">
    <property type="entry name" value="DYNACTIN 6"/>
    <property type="match status" value="1"/>
</dbReference>
<dbReference type="GO" id="GO:0005869">
    <property type="term" value="C:dynactin complex"/>
    <property type="evidence" value="ECO:0007669"/>
    <property type="project" value="InterPro"/>
</dbReference>
<dbReference type="InterPro" id="IPR027777">
    <property type="entry name" value="DCTN6"/>
</dbReference>
<dbReference type="GO" id="GO:0070840">
    <property type="term" value="F:dynein complex binding"/>
    <property type="evidence" value="ECO:0007669"/>
    <property type="project" value="TreeGrafter"/>
</dbReference>
<dbReference type="InterPro" id="IPR011004">
    <property type="entry name" value="Trimer_LpxA-like_sf"/>
</dbReference>
<comment type="function">
    <text evidence="6">Part of the dynactin complex that activates the molecular motor dynein for ultra-processive transport along microtubules.</text>
</comment>
<dbReference type="Proteomes" id="UP001214603">
    <property type="component" value="Chromosome 6"/>
</dbReference>
<keyword evidence="8" id="KW-1185">Reference proteome</keyword>
<dbReference type="GO" id="GO:0007052">
    <property type="term" value="P:mitotic spindle organization"/>
    <property type="evidence" value="ECO:0007669"/>
    <property type="project" value="TreeGrafter"/>
</dbReference>
<keyword evidence="4" id="KW-0963">Cytoplasm</keyword>
<dbReference type="EMBL" id="CP119939">
    <property type="protein sequence ID" value="WFD04069.1"/>
    <property type="molecule type" value="Genomic_DNA"/>
</dbReference>
<evidence type="ECO:0000256" key="1">
    <source>
        <dbReference type="ARBA" id="ARBA00004245"/>
    </source>
</evidence>
<evidence type="ECO:0000313" key="8">
    <source>
        <dbReference type="Proteomes" id="UP001214603"/>
    </source>
</evidence>
<organism evidence="7 8">
    <name type="scientific">Malassezia obtusa</name>
    <dbReference type="NCBI Taxonomy" id="76774"/>
    <lineage>
        <taxon>Eukaryota</taxon>
        <taxon>Fungi</taxon>
        <taxon>Dikarya</taxon>
        <taxon>Basidiomycota</taxon>
        <taxon>Ustilaginomycotina</taxon>
        <taxon>Malasseziomycetes</taxon>
        <taxon>Malasseziales</taxon>
        <taxon>Malasseziaceae</taxon>
        <taxon>Malassezia</taxon>
    </lineage>
</organism>
<evidence type="ECO:0000256" key="6">
    <source>
        <dbReference type="ARBA" id="ARBA00034687"/>
    </source>
</evidence>
<reference evidence="7" key="1">
    <citation type="submission" date="2023-03" db="EMBL/GenBank/DDBJ databases">
        <title>Mating type loci evolution in Malassezia.</title>
        <authorList>
            <person name="Coelho M.A."/>
        </authorList>
    </citation>
    <scope>NUCLEOTIDE SEQUENCE</scope>
    <source>
        <strain evidence="7">CBS 7876</strain>
    </source>
</reference>
<keyword evidence="5" id="KW-0206">Cytoskeleton</keyword>
<comment type="subcellular location">
    <subcellularLocation>
        <location evidence="1">Cytoplasm</location>
        <location evidence="1">Cytoskeleton</location>
    </subcellularLocation>
</comment>
<name>A0AAF0IU95_9BASI</name>